<protein>
    <submittedName>
        <fullName evidence="1">Uncharacterized protein</fullName>
    </submittedName>
</protein>
<comment type="caution">
    <text evidence="1">The sequence shown here is derived from an EMBL/GenBank/DDBJ whole genome shotgun (WGS) entry which is preliminary data.</text>
</comment>
<evidence type="ECO:0000313" key="1">
    <source>
        <dbReference type="EMBL" id="KAG2299589.1"/>
    </source>
</evidence>
<proteinExistence type="predicted"/>
<name>A0A8X7S8P0_BRACI</name>
<accession>A0A8X7S8P0</accession>
<reference evidence="1 2" key="1">
    <citation type="submission" date="2020-02" db="EMBL/GenBank/DDBJ databases">
        <authorList>
            <person name="Ma Q."/>
            <person name="Huang Y."/>
            <person name="Song X."/>
            <person name="Pei D."/>
        </authorList>
    </citation>
    <scope>NUCLEOTIDE SEQUENCE [LARGE SCALE GENOMIC DNA]</scope>
    <source>
        <strain evidence="1">Sxm20200214</strain>
        <tissue evidence="1">Leaf</tissue>
    </source>
</reference>
<gene>
    <name evidence="1" type="ORF">Bca52824_036061</name>
</gene>
<organism evidence="1 2">
    <name type="scientific">Brassica carinata</name>
    <name type="common">Ethiopian mustard</name>
    <name type="synonym">Abyssinian cabbage</name>
    <dbReference type="NCBI Taxonomy" id="52824"/>
    <lineage>
        <taxon>Eukaryota</taxon>
        <taxon>Viridiplantae</taxon>
        <taxon>Streptophyta</taxon>
        <taxon>Embryophyta</taxon>
        <taxon>Tracheophyta</taxon>
        <taxon>Spermatophyta</taxon>
        <taxon>Magnoliopsida</taxon>
        <taxon>eudicotyledons</taxon>
        <taxon>Gunneridae</taxon>
        <taxon>Pentapetalae</taxon>
        <taxon>rosids</taxon>
        <taxon>malvids</taxon>
        <taxon>Brassicales</taxon>
        <taxon>Brassicaceae</taxon>
        <taxon>Brassiceae</taxon>
        <taxon>Brassica</taxon>
    </lineage>
</organism>
<sequence length="91" mass="10136">MYPTYIYIYLFPKKEAAKARSRHLSTVKKNTTLLKSTIGSAPGDLDELSAGKLKGKLKVKKAVPIKIVLDTKVKVKMGSMKRPKSGIRVYL</sequence>
<keyword evidence="2" id="KW-1185">Reference proteome</keyword>
<dbReference type="Proteomes" id="UP000886595">
    <property type="component" value="Unassembled WGS sequence"/>
</dbReference>
<dbReference type="AlphaFoldDB" id="A0A8X7S8P0"/>
<dbReference type="OrthoDB" id="10542929at2759"/>
<dbReference type="EMBL" id="JAAMPC010000008">
    <property type="protein sequence ID" value="KAG2299589.1"/>
    <property type="molecule type" value="Genomic_DNA"/>
</dbReference>
<evidence type="ECO:0000313" key="2">
    <source>
        <dbReference type="Proteomes" id="UP000886595"/>
    </source>
</evidence>